<dbReference type="EMBL" id="JACVVK020000450">
    <property type="protein sequence ID" value="KAK7474028.1"/>
    <property type="molecule type" value="Genomic_DNA"/>
</dbReference>
<organism evidence="1 2">
    <name type="scientific">Batillaria attramentaria</name>
    <dbReference type="NCBI Taxonomy" id="370345"/>
    <lineage>
        <taxon>Eukaryota</taxon>
        <taxon>Metazoa</taxon>
        <taxon>Spiralia</taxon>
        <taxon>Lophotrochozoa</taxon>
        <taxon>Mollusca</taxon>
        <taxon>Gastropoda</taxon>
        <taxon>Caenogastropoda</taxon>
        <taxon>Sorbeoconcha</taxon>
        <taxon>Cerithioidea</taxon>
        <taxon>Batillariidae</taxon>
        <taxon>Batillaria</taxon>
    </lineage>
</organism>
<keyword evidence="2" id="KW-1185">Reference proteome</keyword>
<reference evidence="1 2" key="1">
    <citation type="journal article" date="2023" name="Sci. Data">
        <title>Genome assembly of the Korean intertidal mud-creeper Batillaria attramentaria.</title>
        <authorList>
            <person name="Patra A.K."/>
            <person name="Ho P.T."/>
            <person name="Jun S."/>
            <person name="Lee S.J."/>
            <person name="Kim Y."/>
            <person name="Won Y.J."/>
        </authorList>
    </citation>
    <scope>NUCLEOTIDE SEQUENCE [LARGE SCALE GENOMIC DNA]</scope>
    <source>
        <strain evidence="1">Wonlab-2016</strain>
    </source>
</reference>
<name>A0ABD0JGQ1_9CAEN</name>
<dbReference type="Proteomes" id="UP001519460">
    <property type="component" value="Unassembled WGS sequence"/>
</dbReference>
<sequence>MTALAREQGNDLGIIGCAVHNISRGSTDDSLSVDFTLYFSKPVNKQNLEDALTQGQSTNSNGDVVLSNGMVVKGNTFTVTETRNVRSDDPPVAVNGTY</sequence>
<evidence type="ECO:0000313" key="1">
    <source>
        <dbReference type="EMBL" id="KAK7474028.1"/>
    </source>
</evidence>
<evidence type="ECO:0000313" key="2">
    <source>
        <dbReference type="Proteomes" id="UP001519460"/>
    </source>
</evidence>
<gene>
    <name evidence="1" type="ORF">BaRGS_00034738</name>
</gene>
<dbReference type="AlphaFoldDB" id="A0ABD0JGQ1"/>
<comment type="caution">
    <text evidence="1">The sequence shown here is derived from an EMBL/GenBank/DDBJ whole genome shotgun (WGS) entry which is preliminary data.</text>
</comment>
<protein>
    <submittedName>
        <fullName evidence="1">Uncharacterized protein</fullName>
    </submittedName>
</protein>
<proteinExistence type="predicted"/>
<accession>A0ABD0JGQ1</accession>